<dbReference type="Pfam" id="PF24113">
    <property type="entry name" value="DUF7387"/>
    <property type="match status" value="1"/>
</dbReference>
<organism evidence="2 3">
    <name type="scientific">Halosimplex rubrum</name>
    <dbReference type="NCBI Taxonomy" id="869889"/>
    <lineage>
        <taxon>Archaea</taxon>
        <taxon>Methanobacteriati</taxon>
        <taxon>Methanobacteriota</taxon>
        <taxon>Stenosarchaea group</taxon>
        <taxon>Halobacteria</taxon>
        <taxon>Halobacteriales</taxon>
        <taxon>Haloarculaceae</taxon>
        <taxon>Halosimplex</taxon>
    </lineage>
</organism>
<dbReference type="GeneID" id="56076960"/>
<protein>
    <submittedName>
        <fullName evidence="2">Type II toxin-antitoxin system HicB family antitoxin</fullName>
    </submittedName>
</protein>
<dbReference type="EMBL" id="CP058910">
    <property type="protein sequence ID" value="QLH76483.1"/>
    <property type="molecule type" value="Genomic_DNA"/>
</dbReference>
<reference evidence="2 3" key="1">
    <citation type="submission" date="2020-07" db="EMBL/GenBank/DDBJ databases">
        <title>Halosimplex pelagicum sp. nov. and Halosimplex rubrum sp. nov., isolated from salted brown alga Laminaria, and emended description of the genus Halosimplex.</title>
        <authorList>
            <person name="Cui H."/>
        </authorList>
    </citation>
    <scope>NUCLEOTIDE SEQUENCE [LARGE SCALE GENOMIC DNA]</scope>
    <source>
        <strain evidence="2 3">R27</strain>
    </source>
</reference>
<dbReference type="Proteomes" id="UP000509667">
    <property type="component" value="Chromosome"/>
</dbReference>
<dbReference type="KEGG" id="hrr:HZS55_03815"/>
<dbReference type="AlphaFoldDB" id="A0A7D5NYH9"/>
<dbReference type="SUPFAM" id="SSF143100">
    <property type="entry name" value="TTHA1013/TTHA0281-like"/>
    <property type="match status" value="1"/>
</dbReference>
<evidence type="ECO:0000313" key="3">
    <source>
        <dbReference type="Proteomes" id="UP000509667"/>
    </source>
</evidence>
<name>A0A7D5NYH9_9EURY</name>
<keyword evidence="3" id="KW-1185">Reference proteome</keyword>
<gene>
    <name evidence="2" type="ORF">HZS55_03815</name>
</gene>
<dbReference type="RefSeq" id="WP_179910421.1">
    <property type="nucleotide sequence ID" value="NZ_CP058910.1"/>
</dbReference>
<dbReference type="InterPro" id="IPR035069">
    <property type="entry name" value="TTHA1013/TTHA0281-like"/>
</dbReference>
<feature type="region of interest" description="Disordered" evidence="1">
    <location>
        <begin position="65"/>
        <end position="93"/>
    </location>
</feature>
<accession>A0A7D5NYH9</accession>
<sequence length="93" mass="9856">MSTDTDGTGEEDPTAPVEITLSLGESGDLWVARDEETGVASQGETREAALDNLDEAVALYHGDIGREPTDEELREVGIDPEANTSGDLPDVLQ</sequence>
<dbReference type="InterPro" id="IPR055811">
    <property type="entry name" value="DUF7387"/>
</dbReference>
<evidence type="ECO:0000313" key="2">
    <source>
        <dbReference type="EMBL" id="QLH76483.1"/>
    </source>
</evidence>
<evidence type="ECO:0000256" key="1">
    <source>
        <dbReference type="SAM" id="MobiDB-lite"/>
    </source>
</evidence>
<proteinExistence type="predicted"/>